<dbReference type="OrthoDB" id="5068804at2759"/>
<proteinExistence type="predicted"/>
<accession>A0A8H4WA77</accession>
<gene>
    <name evidence="1" type="ORF">G7Y89_g675</name>
</gene>
<keyword evidence="2" id="KW-1185">Reference proteome</keyword>
<evidence type="ECO:0000313" key="2">
    <source>
        <dbReference type="Proteomes" id="UP000566819"/>
    </source>
</evidence>
<dbReference type="Proteomes" id="UP000566819">
    <property type="component" value="Unassembled WGS sequence"/>
</dbReference>
<sequence length="223" mass="24476">MASTTFSVEDARKSILEDGFFCVEDPVVGERVLEIAEKGSPLLSEEGLEFCKLNVLDDERIRSILESTFEWCGLGLYRRFGSDSGHIFSFRRGGMQAGLQVLVVHLWSSGSRVVYHSKSHLHSLNSVQAANGLFEIPLANLGRVGSIGTELVFENGGLAILDARLAFEIKQGSPITSVFATEDELKRWAKIILPKSEDLVRKVAEMESKMIGVNVAFIAGGTR</sequence>
<evidence type="ECO:0000313" key="1">
    <source>
        <dbReference type="EMBL" id="KAF4637410.1"/>
    </source>
</evidence>
<dbReference type="EMBL" id="JAAMPI010000024">
    <property type="protein sequence ID" value="KAF4637410.1"/>
    <property type="molecule type" value="Genomic_DNA"/>
</dbReference>
<protein>
    <submittedName>
        <fullName evidence="1">Uncharacterized protein</fullName>
    </submittedName>
</protein>
<comment type="caution">
    <text evidence="1">The sequence shown here is derived from an EMBL/GenBank/DDBJ whole genome shotgun (WGS) entry which is preliminary data.</text>
</comment>
<name>A0A8H4WA77_9HELO</name>
<organism evidence="1 2">
    <name type="scientific">Cudoniella acicularis</name>
    <dbReference type="NCBI Taxonomy" id="354080"/>
    <lineage>
        <taxon>Eukaryota</taxon>
        <taxon>Fungi</taxon>
        <taxon>Dikarya</taxon>
        <taxon>Ascomycota</taxon>
        <taxon>Pezizomycotina</taxon>
        <taxon>Leotiomycetes</taxon>
        <taxon>Helotiales</taxon>
        <taxon>Tricladiaceae</taxon>
        <taxon>Cudoniella</taxon>
    </lineage>
</organism>
<dbReference type="AlphaFoldDB" id="A0A8H4WA77"/>
<reference evidence="1 2" key="1">
    <citation type="submission" date="2020-03" db="EMBL/GenBank/DDBJ databases">
        <title>Draft Genome Sequence of Cudoniella acicularis.</title>
        <authorList>
            <person name="Buettner E."/>
            <person name="Kellner H."/>
        </authorList>
    </citation>
    <scope>NUCLEOTIDE SEQUENCE [LARGE SCALE GENOMIC DNA]</scope>
    <source>
        <strain evidence="1 2">DSM 108380</strain>
    </source>
</reference>